<gene>
    <name evidence="1" type="ORF">CSV86_014470</name>
</gene>
<reference evidence="1 2" key="1">
    <citation type="journal article" date="2013" name="Genome Announc.">
        <title>Genome Sequence of Naphthalene-Degrading Soil Bacterium Pseudomonas putida CSV86.</title>
        <authorList>
            <person name="Phale P.S."/>
            <person name="Paliwal V."/>
            <person name="Raju S.C."/>
            <person name="Modak A."/>
            <person name="Purohit H.J."/>
        </authorList>
    </citation>
    <scope>NUCLEOTIDE SEQUENCE [LARGE SCALE GENOMIC DNA]</scope>
    <source>
        <strain evidence="1 2">CSV86</strain>
    </source>
</reference>
<evidence type="ECO:0000313" key="2">
    <source>
        <dbReference type="Proteomes" id="UP000010448"/>
    </source>
</evidence>
<organism evidence="1 2">
    <name type="scientific">Pseudomonas bharatica CSV86</name>
    <dbReference type="NCBI Taxonomy" id="1005395"/>
    <lineage>
        <taxon>Bacteria</taxon>
        <taxon>Pseudomonadati</taxon>
        <taxon>Pseudomonadota</taxon>
        <taxon>Gammaproteobacteria</taxon>
        <taxon>Pseudomonadales</taxon>
        <taxon>Pseudomonadaceae</taxon>
        <taxon>Pseudomonas</taxon>
        <taxon>Pseudomonas bharatica</taxon>
    </lineage>
</organism>
<dbReference type="AlphaFoldDB" id="A0A7K4EFZ5"/>
<dbReference type="RefSeq" id="WP_170394813.1">
    <property type="nucleotide sequence ID" value="NZ_AMWJ02000002.1"/>
</dbReference>
<proteinExistence type="predicted"/>
<comment type="caution">
    <text evidence="1">The sequence shown here is derived from an EMBL/GenBank/DDBJ whole genome shotgun (WGS) entry which is preliminary data.</text>
</comment>
<sequence length="204" mass="22790">MVSGWWGKGAPSTIKSVYPVFLGGCFEGKSVDQGVDQALKSIQESEYPDNSPDAAVKSWWHLKDSGAQLMAAICKRNQSTASPYLEKLSELSTDAIYNQRPCAESPITFDRQITRVEVQSDTRAVVTAQIRNTTLPDQGVALGPEDKKAKDAGEPMRYVLERKDINSGWKIAQVSSYRSYTQSWENVLSKPEPSNHKWVYGWLQ</sequence>
<keyword evidence="2" id="KW-1185">Reference proteome</keyword>
<accession>A0A7K4EFZ5</accession>
<dbReference type="EMBL" id="AMWJ02000002">
    <property type="protein sequence ID" value="NNJ16330.1"/>
    <property type="molecule type" value="Genomic_DNA"/>
</dbReference>
<dbReference type="Proteomes" id="UP000010448">
    <property type="component" value="Unassembled WGS sequence"/>
</dbReference>
<evidence type="ECO:0000313" key="1">
    <source>
        <dbReference type="EMBL" id="NNJ16330.1"/>
    </source>
</evidence>
<protein>
    <submittedName>
        <fullName evidence="1">Uncharacterized protein</fullName>
    </submittedName>
</protein>
<name>A0A7K4EFZ5_9PSED</name>